<dbReference type="EMBL" id="CP015085">
    <property type="protein sequence ID" value="ANK02713.1"/>
    <property type="molecule type" value="Genomic_DNA"/>
</dbReference>
<evidence type="ECO:0000313" key="1">
    <source>
        <dbReference type="EMBL" id="ANK02713.1"/>
    </source>
</evidence>
<gene>
    <name evidence="1" type="ORF">WLH_01452</name>
</gene>
<accession>A0A192C9F3</accession>
<dbReference type="AlphaFoldDB" id="A0A192C9F3"/>
<organism evidence="1 2">
    <name type="scientific">Escherichia coli O25b:H4</name>
    <dbReference type="NCBI Taxonomy" id="941280"/>
    <lineage>
        <taxon>Bacteria</taxon>
        <taxon>Pseudomonadati</taxon>
        <taxon>Pseudomonadota</taxon>
        <taxon>Gammaproteobacteria</taxon>
        <taxon>Enterobacterales</taxon>
        <taxon>Enterobacteriaceae</taxon>
        <taxon>Escherichia</taxon>
    </lineage>
</organism>
<proteinExistence type="predicted"/>
<reference evidence="1 2" key="1">
    <citation type="submission" date="2016-03" db="EMBL/GenBank/DDBJ databases">
        <title>Genome Sequence and Comparative Pathogenic Determinants of Uropathogenic Escherichia coli O25b:H4, a Clinical Isolate from Saudi Arabia.</title>
        <authorList>
            <person name="Alyamani E.A.J."/>
            <person name="Khiyami M.A."/>
            <person name="Booq R.Y."/>
            <person name="Bahwerth F.S."/>
            <person name="Vaisvil B."/>
            <person name="Schmitt D.P."/>
            <person name="Kapatral V."/>
        </authorList>
    </citation>
    <scope>NUCLEOTIDE SEQUENCE [LARGE SCALE GENOMIC DNA]</scope>
    <source>
        <strain evidence="1 2">O25b:H4</strain>
    </source>
</reference>
<name>A0A192C9F3_ECO25</name>
<evidence type="ECO:0000313" key="2">
    <source>
        <dbReference type="Proteomes" id="UP000183316"/>
    </source>
</evidence>
<protein>
    <submittedName>
        <fullName evidence="1">Uncharacterized protein</fullName>
    </submittedName>
</protein>
<sequence>MIKSGILLMQGKGEYQYSFFSLLIVKKYKYIDIE</sequence>
<dbReference type="Proteomes" id="UP000183316">
    <property type="component" value="Chromosome"/>
</dbReference>
<dbReference type="PATRIC" id="fig|941280.3.peg.1438"/>